<sequence>GLFVAVVVSTPVAAQQGAMSFFLTSAGPGSGAALGGLEGADAYCQSLADAVEADGTWHAYLSAAATADASAVNARDRIGTGPWLNQALVEVASDVANLHSENNNLTKETVLNERGGMTNGRGDTPNRHDILTGSNLDGTVAVGDGDTTCDNWTSSGEGSALVGHFDRTGGGANPNSWNSAHASRGCSQENLQGTGGDGLFYCFAI</sequence>
<dbReference type="Gene3D" id="3.10.100.10">
    <property type="entry name" value="Mannose-Binding Protein A, subunit A"/>
    <property type="match status" value="1"/>
</dbReference>
<dbReference type="SUPFAM" id="SSF56436">
    <property type="entry name" value="C-type lectin-like"/>
    <property type="match status" value="1"/>
</dbReference>
<name>A0A381T7K2_9ZZZZ</name>
<gene>
    <name evidence="1" type="ORF">METZ01_LOCUS64573</name>
</gene>
<dbReference type="InterPro" id="IPR016186">
    <property type="entry name" value="C-type_lectin-like/link_sf"/>
</dbReference>
<accession>A0A381T7K2</accession>
<dbReference type="InterPro" id="IPR016187">
    <property type="entry name" value="CTDL_fold"/>
</dbReference>
<protein>
    <recommendedName>
        <fullName evidence="2">Lectin</fullName>
    </recommendedName>
</protein>
<feature type="non-terminal residue" evidence="1">
    <location>
        <position position="1"/>
    </location>
</feature>
<dbReference type="EMBL" id="UINC01004092">
    <property type="protein sequence ID" value="SVA11719.1"/>
    <property type="molecule type" value="Genomic_DNA"/>
</dbReference>
<evidence type="ECO:0000313" key="1">
    <source>
        <dbReference type="EMBL" id="SVA11719.1"/>
    </source>
</evidence>
<organism evidence="1">
    <name type="scientific">marine metagenome</name>
    <dbReference type="NCBI Taxonomy" id="408172"/>
    <lineage>
        <taxon>unclassified sequences</taxon>
        <taxon>metagenomes</taxon>
        <taxon>ecological metagenomes</taxon>
    </lineage>
</organism>
<reference evidence="1" key="1">
    <citation type="submission" date="2018-05" db="EMBL/GenBank/DDBJ databases">
        <authorList>
            <person name="Lanie J.A."/>
            <person name="Ng W.-L."/>
            <person name="Kazmierczak K.M."/>
            <person name="Andrzejewski T.M."/>
            <person name="Davidsen T.M."/>
            <person name="Wayne K.J."/>
            <person name="Tettelin H."/>
            <person name="Glass J.I."/>
            <person name="Rusch D."/>
            <person name="Podicherti R."/>
            <person name="Tsui H.-C.T."/>
            <person name="Winkler M.E."/>
        </authorList>
    </citation>
    <scope>NUCLEOTIDE SEQUENCE</scope>
</reference>
<evidence type="ECO:0008006" key="2">
    <source>
        <dbReference type="Google" id="ProtNLM"/>
    </source>
</evidence>
<dbReference type="AlphaFoldDB" id="A0A381T7K2"/>
<proteinExistence type="predicted"/>